<name>A0A1Y2I1L4_9FUNG</name>
<gene>
    <name evidence="8" type="ORF">BCR44DRAFT_39811</name>
</gene>
<comment type="similarity">
    <text evidence="1 4">Belongs to the glycosyl hydrolase 26 family.</text>
</comment>
<dbReference type="InterPro" id="IPR000805">
    <property type="entry name" value="Glyco_hydro_26"/>
</dbReference>
<evidence type="ECO:0000256" key="2">
    <source>
        <dbReference type="ARBA" id="ARBA00022801"/>
    </source>
</evidence>
<proteinExistence type="inferred from homology"/>
<evidence type="ECO:0000259" key="7">
    <source>
        <dbReference type="PROSITE" id="PS51764"/>
    </source>
</evidence>
<dbReference type="PROSITE" id="PS51764">
    <property type="entry name" value="GH26"/>
    <property type="match status" value="1"/>
</dbReference>
<reference evidence="8 9" key="1">
    <citation type="submission" date="2016-07" db="EMBL/GenBank/DDBJ databases">
        <title>Pervasive Adenine N6-methylation of Active Genes in Fungi.</title>
        <authorList>
            <consortium name="DOE Joint Genome Institute"/>
            <person name="Mondo S.J."/>
            <person name="Dannebaum R.O."/>
            <person name="Kuo R.C."/>
            <person name="Labutti K."/>
            <person name="Haridas S."/>
            <person name="Kuo A."/>
            <person name="Salamov A."/>
            <person name="Ahrendt S.R."/>
            <person name="Lipzen A."/>
            <person name="Sullivan W."/>
            <person name="Andreopoulos W.B."/>
            <person name="Clum A."/>
            <person name="Lindquist E."/>
            <person name="Daum C."/>
            <person name="Ramamoorthy G.K."/>
            <person name="Gryganskyi A."/>
            <person name="Culley D."/>
            <person name="Magnuson J.K."/>
            <person name="James T.Y."/>
            <person name="O'Malley M.A."/>
            <person name="Stajich J.E."/>
            <person name="Spatafora J.W."/>
            <person name="Visel A."/>
            <person name="Grigoriev I.V."/>
        </authorList>
    </citation>
    <scope>NUCLEOTIDE SEQUENCE [LARGE SCALE GENOMIC DNA]</scope>
    <source>
        <strain evidence="8 9">PL171</strain>
    </source>
</reference>
<protein>
    <submittedName>
        <fullName evidence="8">Glycoside hydrolase superfamily</fullName>
    </submittedName>
</protein>
<evidence type="ECO:0000256" key="1">
    <source>
        <dbReference type="ARBA" id="ARBA00007754"/>
    </source>
</evidence>
<sequence length="514" mass="57383">MQPMHHPQFQQQQVISTPPPSRSQLYHPPPSPPEPATPSATRVNLKSSTPFFHNQPPTPSAAAGQFGTPSQRPSKRLSIDSNREKLLYNRGSLLARTLGRFFFITSLLALSAAIVFLNVLLYSESTRLAIFGKPNLPIPGAPNPGNPTRDPTNNRKLLKLDAATKGAYFGVSVDWEAKDTPAKFNRRFGKPAAVFQHFMDMGATLERVDELKFIVDAVLQVDGALLAITVIPNQGLSAITRDGMDQLGRVMAAINKQGVPVLLRYGHEMNGNWYSFGQQPVAYKQSFRDVAAAVRKHTNQTYMVWAPNNPSGYPWFGAGDPSAPRPGTANFQAMDTDANGVIDDRDDPYTPYYPGDDVVDWIGFSIFHFGAPDLTRNSIPEAGAFAGSISYRSPSGRTWDLYQMFCVQHSKPLAIMETAAAYHPENVRAGDPTEMQIKRAWWQQVFNAQIKERWPLLKLICWFDIRKAEPISKAVGAAPQLDMRDFRLTWDQRLLDQFMQDIPKELVFFADTES</sequence>
<dbReference type="Proteomes" id="UP000193411">
    <property type="component" value="Unassembled WGS sequence"/>
</dbReference>
<evidence type="ECO:0000313" key="9">
    <source>
        <dbReference type="Proteomes" id="UP000193411"/>
    </source>
</evidence>
<evidence type="ECO:0000256" key="3">
    <source>
        <dbReference type="ARBA" id="ARBA00023295"/>
    </source>
</evidence>
<dbReference type="OrthoDB" id="428177at2759"/>
<keyword evidence="3 4" id="KW-0326">Glycosidase</keyword>
<dbReference type="Pfam" id="PF02156">
    <property type="entry name" value="Glyco_hydro_26"/>
    <property type="match status" value="1"/>
</dbReference>
<dbReference type="InterPro" id="IPR022790">
    <property type="entry name" value="GH26_dom"/>
</dbReference>
<evidence type="ECO:0000256" key="5">
    <source>
        <dbReference type="SAM" id="MobiDB-lite"/>
    </source>
</evidence>
<evidence type="ECO:0000256" key="4">
    <source>
        <dbReference type="PROSITE-ProRule" id="PRU01100"/>
    </source>
</evidence>
<dbReference type="AlphaFoldDB" id="A0A1Y2I1L4"/>
<keyword evidence="6" id="KW-0812">Transmembrane</keyword>
<evidence type="ECO:0000256" key="6">
    <source>
        <dbReference type="SAM" id="Phobius"/>
    </source>
</evidence>
<accession>A0A1Y2I1L4</accession>
<feature type="non-terminal residue" evidence="8">
    <location>
        <position position="514"/>
    </location>
</feature>
<dbReference type="PANTHER" id="PTHR40079:SF4">
    <property type="entry name" value="GH26 DOMAIN-CONTAINING PROTEIN-RELATED"/>
    <property type="match status" value="1"/>
</dbReference>
<keyword evidence="6" id="KW-1133">Transmembrane helix</keyword>
<organism evidence="8 9">
    <name type="scientific">Catenaria anguillulae PL171</name>
    <dbReference type="NCBI Taxonomy" id="765915"/>
    <lineage>
        <taxon>Eukaryota</taxon>
        <taxon>Fungi</taxon>
        <taxon>Fungi incertae sedis</taxon>
        <taxon>Blastocladiomycota</taxon>
        <taxon>Blastocladiomycetes</taxon>
        <taxon>Blastocladiales</taxon>
        <taxon>Catenariaceae</taxon>
        <taxon>Catenaria</taxon>
    </lineage>
</organism>
<feature type="region of interest" description="Disordered" evidence="5">
    <location>
        <begin position="1"/>
        <end position="78"/>
    </location>
</feature>
<dbReference type="GO" id="GO:0006080">
    <property type="term" value="P:substituted mannan metabolic process"/>
    <property type="evidence" value="ECO:0007669"/>
    <property type="project" value="InterPro"/>
</dbReference>
<evidence type="ECO:0000313" key="8">
    <source>
        <dbReference type="EMBL" id="ORZ40760.1"/>
    </source>
</evidence>
<feature type="active site" description="Proton donor" evidence="4">
    <location>
        <position position="268"/>
    </location>
</feature>
<dbReference type="EMBL" id="MCFL01000002">
    <property type="protein sequence ID" value="ORZ40760.1"/>
    <property type="molecule type" value="Genomic_DNA"/>
</dbReference>
<dbReference type="Gene3D" id="3.20.20.80">
    <property type="entry name" value="Glycosidases"/>
    <property type="match status" value="1"/>
</dbReference>
<feature type="active site" description="Nucleophile" evidence="4">
    <location>
        <position position="417"/>
    </location>
</feature>
<keyword evidence="9" id="KW-1185">Reference proteome</keyword>
<comment type="caution">
    <text evidence="8">The sequence shown here is derived from an EMBL/GenBank/DDBJ whole genome shotgun (WGS) entry which is preliminary data.</text>
</comment>
<dbReference type="SUPFAM" id="SSF51445">
    <property type="entry name" value="(Trans)glycosidases"/>
    <property type="match status" value="1"/>
</dbReference>
<keyword evidence="6" id="KW-0472">Membrane</keyword>
<dbReference type="InterPro" id="IPR017853">
    <property type="entry name" value="GH"/>
</dbReference>
<feature type="transmembrane region" description="Helical" evidence="6">
    <location>
        <begin position="101"/>
        <end position="122"/>
    </location>
</feature>
<feature type="compositionally biased region" description="Low complexity" evidence="5">
    <location>
        <begin position="1"/>
        <end position="13"/>
    </location>
</feature>
<feature type="compositionally biased region" description="Polar residues" evidence="5">
    <location>
        <begin position="42"/>
        <end position="52"/>
    </location>
</feature>
<dbReference type="PANTHER" id="PTHR40079">
    <property type="entry name" value="MANNAN ENDO-1,4-BETA-MANNOSIDASE E-RELATED"/>
    <property type="match status" value="1"/>
</dbReference>
<dbReference type="GO" id="GO:0016985">
    <property type="term" value="F:mannan endo-1,4-beta-mannosidase activity"/>
    <property type="evidence" value="ECO:0007669"/>
    <property type="project" value="InterPro"/>
</dbReference>
<feature type="domain" description="GH26" evidence="7">
    <location>
        <begin position="110"/>
        <end position="498"/>
    </location>
</feature>
<feature type="compositionally biased region" description="Pro residues" evidence="5">
    <location>
        <begin position="17"/>
        <end position="36"/>
    </location>
</feature>
<keyword evidence="2 4" id="KW-0378">Hydrolase</keyword>